<comment type="caution">
    <text evidence="2">The sequence shown here is derived from an EMBL/GenBank/DDBJ whole genome shotgun (WGS) entry which is preliminary data.</text>
</comment>
<sequence>MKKSSRSLPEVPPMIFDNESKDVVLEFMRSMKEIGVVVTTADIAPAPTKDLRGKKVAASSSGKGKAVEVVKEKEKRKRAGTSESDKENVAKKPRTQKNTTKNVRKFVINEDDDEETEEEPLISKRKRSEPKVKEVNAEANA</sequence>
<feature type="compositionally biased region" description="Basic and acidic residues" evidence="1">
    <location>
        <begin position="129"/>
        <end position="141"/>
    </location>
</feature>
<feature type="non-terminal residue" evidence="2">
    <location>
        <position position="141"/>
    </location>
</feature>
<evidence type="ECO:0000256" key="1">
    <source>
        <dbReference type="SAM" id="MobiDB-lite"/>
    </source>
</evidence>
<reference evidence="2 3" key="1">
    <citation type="journal article" date="2018" name="Front. Plant Sci.">
        <title>Red Clover (Trifolium pratense) and Zigzag Clover (T. medium) - A Picture of Genomic Similarities and Differences.</title>
        <authorList>
            <person name="Dluhosova J."/>
            <person name="Istvanek J."/>
            <person name="Nedelnik J."/>
            <person name="Repkova J."/>
        </authorList>
    </citation>
    <scope>NUCLEOTIDE SEQUENCE [LARGE SCALE GENOMIC DNA]</scope>
    <source>
        <strain evidence="3">cv. 10/8</strain>
        <tissue evidence="2">Leaf</tissue>
    </source>
</reference>
<feature type="compositionally biased region" description="Acidic residues" evidence="1">
    <location>
        <begin position="109"/>
        <end position="120"/>
    </location>
</feature>
<accession>A0A392R618</accession>
<protein>
    <submittedName>
        <fullName evidence="2">Uncharacterized protein</fullName>
    </submittedName>
</protein>
<evidence type="ECO:0000313" key="3">
    <source>
        <dbReference type="Proteomes" id="UP000265520"/>
    </source>
</evidence>
<feature type="region of interest" description="Disordered" evidence="1">
    <location>
        <begin position="42"/>
        <end position="141"/>
    </location>
</feature>
<evidence type="ECO:0000313" key="2">
    <source>
        <dbReference type="EMBL" id="MCI31534.1"/>
    </source>
</evidence>
<dbReference type="AlphaFoldDB" id="A0A392R618"/>
<organism evidence="2 3">
    <name type="scientific">Trifolium medium</name>
    <dbReference type="NCBI Taxonomy" id="97028"/>
    <lineage>
        <taxon>Eukaryota</taxon>
        <taxon>Viridiplantae</taxon>
        <taxon>Streptophyta</taxon>
        <taxon>Embryophyta</taxon>
        <taxon>Tracheophyta</taxon>
        <taxon>Spermatophyta</taxon>
        <taxon>Magnoliopsida</taxon>
        <taxon>eudicotyledons</taxon>
        <taxon>Gunneridae</taxon>
        <taxon>Pentapetalae</taxon>
        <taxon>rosids</taxon>
        <taxon>fabids</taxon>
        <taxon>Fabales</taxon>
        <taxon>Fabaceae</taxon>
        <taxon>Papilionoideae</taxon>
        <taxon>50 kb inversion clade</taxon>
        <taxon>NPAAA clade</taxon>
        <taxon>Hologalegina</taxon>
        <taxon>IRL clade</taxon>
        <taxon>Trifolieae</taxon>
        <taxon>Trifolium</taxon>
    </lineage>
</organism>
<keyword evidence="3" id="KW-1185">Reference proteome</keyword>
<dbReference type="Proteomes" id="UP000265520">
    <property type="component" value="Unassembled WGS sequence"/>
</dbReference>
<name>A0A392R618_9FABA</name>
<proteinExistence type="predicted"/>
<dbReference type="EMBL" id="LXQA010187889">
    <property type="protein sequence ID" value="MCI31534.1"/>
    <property type="molecule type" value="Genomic_DNA"/>
</dbReference>